<dbReference type="SUPFAM" id="SSF54197">
    <property type="entry name" value="HIT-like"/>
    <property type="match status" value="1"/>
</dbReference>
<reference evidence="3" key="1">
    <citation type="submission" date="2021-05" db="EMBL/GenBank/DDBJ databases">
        <title>Pangenome of Leuconostoc gelidum warrants species status for Leuconostoc gelidum subsp. gasicomitatum.</title>
        <authorList>
            <person name="Johansson P."/>
            <person name="Sade E."/>
            <person name="Hultman J."/>
            <person name="Auvinen P."/>
            <person name="Bjorkroth J."/>
        </authorList>
    </citation>
    <scope>NUCLEOTIDE SEQUENCE</scope>
    <source>
        <strain evidence="3">A.21.4</strain>
    </source>
</reference>
<dbReference type="PROSITE" id="PS51084">
    <property type="entry name" value="HIT_2"/>
    <property type="match status" value="1"/>
</dbReference>
<evidence type="ECO:0000313" key="3">
    <source>
        <dbReference type="EMBL" id="MBZ5962562.1"/>
    </source>
</evidence>
<feature type="domain" description="HIT" evidence="2">
    <location>
        <begin position="8"/>
        <end position="110"/>
    </location>
</feature>
<dbReference type="Gene3D" id="3.30.428.10">
    <property type="entry name" value="HIT-like"/>
    <property type="match status" value="1"/>
</dbReference>
<dbReference type="AlphaFoldDB" id="A0A9Q3SY91"/>
<organism evidence="3 4">
    <name type="scientific">Leuconostoc gasicomitatum</name>
    <dbReference type="NCBI Taxonomy" id="115778"/>
    <lineage>
        <taxon>Bacteria</taxon>
        <taxon>Bacillati</taxon>
        <taxon>Bacillota</taxon>
        <taxon>Bacilli</taxon>
        <taxon>Lactobacillales</taxon>
        <taxon>Lactobacillaceae</taxon>
        <taxon>Leuconostoc</taxon>
        <taxon>Leuconostoc gelidum group</taxon>
    </lineage>
</organism>
<comment type="caution">
    <text evidence="1">Lacks conserved residue(s) required for the propagation of feature annotation.</text>
</comment>
<dbReference type="InterPro" id="IPR011146">
    <property type="entry name" value="HIT-like"/>
</dbReference>
<sequence length="160" mass="18789">MKPWFEDRIGSAINGSNPMVMAELEGGYAVFGDVQFLSGYSVLLPKRHVSSLNELNIDERQSFLRDMSILGDAILDVCHADRINYDILGNTDNFLHAHVFPRYAIEKRERLEKPVWLYSSDHWTDVQYRYDPMKHDTLRKRITEYLTNDCQKNHIEHIIF</sequence>
<evidence type="ECO:0000313" key="4">
    <source>
        <dbReference type="Proteomes" id="UP000752647"/>
    </source>
</evidence>
<comment type="caution">
    <text evidence="3">The sequence shown here is derived from an EMBL/GenBank/DDBJ whole genome shotgun (WGS) entry which is preliminary data.</text>
</comment>
<dbReference type="RefSeq" id="WP_224144137.1">
    <property type="nucleotide sequence ID" value="NZ_CBCPIF010000001.1"/>
</dbReference>
<gene>
    <name evidence="3" type="ORF">KIJ12_05285</name>
</gene>
<name>A0A9Q3SY91_9LACO</name>
<dbReference type="InterPro" id="IPR036265">
    <property type="entry name" value="HIT-like_sf"/>
</dbReference>
<evidence type="ECO:0000259" key="2">
    <source>
        <dbReference type="PROSITE" id="PS51084"/>
    </source>
</evidence>
<proteinExistence type="predicted"/>
<dbReference type="GO" id="GO:0003824">
    <property type="term" value="F:catalytic activity"/>
    <property type="evidence" value="ECO:0007669"/>
    <property type="project" value="InterPro"/>
</dbReference>
<dbReference type="EMBL" id="JAHBFI010000013">
    <property type="protein sequence ID" value="MBZ5962562.1"/>
    <property type="molecule type" value="Genomic_DNA"/>
</dbReference>
<accession>A0A9Q3SY91</accession>
<dbReference type="Proteomes" id="UP000752647">
    <property type="component" value="Unassembled WGS sequence"/>
</dbReference>
<evidence type="ECO:0000256" key="1">
    <source>
        <dbReference type="PROSITE-ProRule" id="PRU00464"/>
    </source>
</evidence>
<protein>
    <recommendedName>
        <fullName evidence="2">HIT domain-containing protein</fullName>
    </recommendedName>
</protein>